<proteinExistence type="predicted"/>
<keyword evidence="1" id="KW-1133">Transmembrane helix</keyword>
<reference evidence="3" key="1">
    <citation type="submission" date="2016-11" db="UniProtKB">
        <authorList>
            <consortium name="WormBaseParasite"/>
        </authorList>
    </citation>
    <scope>IDENTIFICATION</scope>
</reference>
<protein>
    <submittedName>
        <fullName evidence="3">CX domain-containing protein</fullName>
    </submittedName>
</protein>
<evidence type="ECO:0000313" key="3">
    <source>
        <dbReference type="WBParaSite" id="Csp11.Scaffold630.g22067.t1"/>
    </source>
</evidence>
<dbReference type="STRING" id="1561998.A0A1I7V3N5"/>
<feature type="transmembrane region" description="Helical" evidence="1">
    <location>
        <begin position="147"/>
        <end position="169"/>
    </location>
</feature>
<dbReference type="Proteomes" id="UP000095282">
    <property type="component" value="Unplaced"/>
</dbReference>
<organism evidence="2 3">
    <name type="scientific">Caenorhabditis tropicalis</name>
    <dbReference type="NCBI Taxonomy" id="1561998"/>
    <lineage>
        <taxon>Eukaryota</taxon>
        <taxon>Metazoa</taxon>
        <taxon>Ecdysozoa</taxon>
        <taxon>Nematoda</taxon>
        <taxon>Chromadorea</taxon>
        <taxon>Rhabditida</taxon>
        <taxon>Rhabditina</taxon>
        <taxon>Rhabditomorpha</taxon>
        <taxon>Rhabditoidea</taxon>
        <taxon>Rhabditidae</taxon>
        <taxon>Peloderinae</taxon>
        <taxon>Caenorhabditis</taxon>
    </lineage>
</organism>
<dbReference type="eggNOG" id="KOG1023">
    <property type="taxonomic scope" value="Eukaryota"/>
</dbReference>
<sequence length="182" mass="20767">MQTVVPKLANEQFTTFLRIYQACYAYCVGSINGFETRTDNYHDAMNGKMVSTKYGSFSFDKSGNVLTNYAVFTVDPADMSFVPVMNLKSNPKEECDTYNCFELTPTVIADLLWTLKDMEAPDDCVARNSCVNYIRKLLMEFRGNMRYSAHIIGALLIIGAITTGIVLIVRHRRYVLFTWKLF</sequence>
<keyword evidence="1" id="KW-0812">Transmembrane</keyword>
<dbReference type="WBParaSite" id="Csp11.Scaffold630.g22067.t1">
    <property type="protein sequence ID" value="Csp11.Scaffold630.g22067.t1"/>
    <property type="gene ID" value="Csp11.Scaffold630.g22067"/>
</dbReference>
<evidence type="ECO:0000256" key="1">
    <source>
        <dbReference type="SAM" id="Phobius"/>
    </source>
</evidence>
<evidence type="ECO:0000313" key="2">
    <source>
        <dbReference type="Proteomes" id="UP000095282"/>
    </source>
</evidence>
<accession>A0A1I7V3N5</accession>
<keyword evidence="1" id="KW-0472">Membrane</keyword>
<name>A0A1I7V3N5_9PELO</name>
<keyword evidence="2" id="KW-1185">Reference proteome</keyword>
<dbReference type="AlphaFoldDB" id="A0A1I7V3N5"/>